<accession>A0A0Y0G7D7</accession>
<dbReference type="EMBL" id="KU050077">
    <property type="protein sequence ID" value="AMB48679.1"/>
    <property type="molecule type" value="Genomic_DNA"/>
</dbReference>
<organismHost>
    <name type="scientific">Glossina</name>
    <name type="common">tsetse flies</name>
    <dbReference type="NCBI Taxonomy" id="7393"/>
</organismHost>
<proteinExistence type="predicted"/>
<organism evidence="2 3">
    <name type="scientific">Glossina hytrovirus (isolate Glossina pallidipes/Ethiopia/Seibersdorf/-)</name>
    <name type="common">GHV</name>
    <dbReference type="NCBI Taxonomy" id="379529"/>
    <lineage>
        <taxon>Viruses</taxon>
        <taxon>Viruses incertae sedis</taxon>
        <taxon>Naldaviricetes</taxon>
        <taxon>Lefavirales</taxon>
        <taxon>Hytrosaviridae</taxon>
        <taxon>Glossinavirus</taxon>
        <taxon>Glossinavirus glopallidipedis</taxon>
    </lineage>
</organism>
<dbReference type="Proteomes" id="UP000282469">
    <property type="component" value="Segment"/>
</dbReference>
<name>A0A0Y0G7D7_GHVS</name>
<feature type="transmembrane region" description="Helical" evidence="1">
    <location>
        <begin position="62"/>
        <end position="83"/>
    </location>
</feature>
<keyword evidence="1" id="KW-0812">Transmembrane</keyword>
<keyword evidence="1" id="KW-1133">Transmembrane helix</keyword>
<dbReference type="KEGG" id="vg:5950953"/>
<keyword evidence="1" id="KW-0472">Membrane</keyword>
<evidence type="ECO:0000313" key="2">
    <source>
        <dbReference type="EMBL" id="AMB48679.1"/>
    </source>
</evidence>
<sequence length="108" mass="12651">MTSFNLKAELKILLTHLNDEDFDTLYSYMNSHQDEWTQENLPRDVYAIMPTVFKKKSEKKSFILGVIITTIIAIIIQIIYWFIKLTLEKKKLNVMIDIPVTLGKTDNI</sequence>
<evidence type="ECO:0000313" key="3">
    <source>
        <dbReference type="Proteomes" id="UP000282469"/>
    </source>
</evidence>
<protein>
    <submittedName>
        <fullName evidence="2">Riboflavin uptake-like protein</fullName>
    </submittedName>
</protein>
<dbReference type="RefSeq" id="YP_001687016.1">
    <property type="nucleotide sequence ID" value="NC_010356.1"/>
</dbReference>
<evidence type="ECO:0000256" key="1">
    <source>
        <dbReference type="SAM" id="Phobius"/>
    </source>
</evidence>
<gene>
    <name evidence="2" type="ORF">GpSGHVEth075</name>
</gene>
<reference evidence="2 3" key="1">
    <citation type="journal article" date="2016" name="J. Gen. Virol.">
        <title>Comprehensive annotation of Glossina pallidipes salivary gland hypertrophy virus from Ethiopian tsetse flies: a proteogenomics approach.</title>
        <authorList>
            <person name="Abd-Alla A.M."/>
            <person name="Kariithi H.M."/>
            <person name="Cousserans F."/>
            <person name="Parker N.J."/>
            <person name="Ince I.A."/>
            <person name="Scully E.D."/>
            <person name="Boeren S."/>
            <person name="Geib S.M."/>
            <person name="Mekonnen S."/>
            <person name="Vlak J.M."/>
            <person name="Parker A.G."/>
            <person name="Vreysen M.J."/>
            <person name="Bergoin M."/>
        </authorList>
    </citation>
    <scope>NUCLEOTIDE SEQUENCE [LARGE SCALE GENOMIC DNA]</scope>
    <source>
        <strain evidence="2 3">Ethiopian</strain>
    </source>
</reference>